<dbReference type="OrthoDB" id="444127at2759"/>
<dbReference type="EMBL" id="KB096324">
    <property type="protein sequence ID" value="ESO06534.1"/>
    <property type="molecule type" value="Genomic_DNA"/>
</dbReference>
<reference evidence="1 3" key="2">
    <citation type="journal article" date="2013" name="Nature">
        <title>Insights into bilaterian evolution from three spiralian genomes.</title>
        <authorList>
            <person name="Simakov O."/>
            <person name="Marletaz F."/>
            <person name="Cho S.J."/>
            <person name="Edsinger-Gonzales E."/>
            <person name="Havlak P."/>
            <person name="Hellsten U."/>
            <person name="Kuo D.H."/>
            <person name="Larsson T."/>
            <person name="Lv J."/>
            <person name="Arendt D."/>
            <person name="Savage R."/>
            <person name="Osoegawa K."/>
            <person name="de Jong P."/>
            <person name="Grimwood J."/>
            <person name="Chapman J.A."/>
            <person name="Shapiro H."/>
            <person name="Aerts A."/>
            <person name="Otillar R.P."/>
            <person name="Terry A.Y."/>
            <person name="Boore J.L."/>
            <person name="Grigoriev I.V."/>
            <person name="Lindberg D.R."/>
            <person name="Seaver E.C."/>
            <person name="Weisblat D.A."/>
            <person name="Putnam N.H."/>
            <person name="Rokhsar D.S."/>
        </authorList>
    </citation>
    <scope>NUCLEOTIDE SEQUENCE</scope>
</reference>
<dbReference type="PANTHER" id="PTHR46191:SF2">
    <property type="entry name" value="HALOACID DEHALOGENASE-LIKE HYDROLASE DOMAIN-CONTAINING PROTEIN 3"/>
    <property type="match status" value="1"/>
</dbReference>
<dbReference type="RefSeq" id="XP_009015902.1">
    <property type="nucleotide sequence ID" value="XM_009017654.1"/>
</dbReference>
<organism evidence="2 3">
    <name type="scientific">Helobdella robusta</name>
    <name type="common">Californian leech</name>
    <dbReference type="NCBI Taxonomy" id="6412"/>
    <lineage>
        <taxon>Eukaryota</taxon>
        <taxon>Metazoa</taxon>
        <taxon>Spiralia</taxon>
        <taxon>Lophotrochozoa</taxon>
        <taxon>Annelida</taxon>
        <taxon>Clitellata</taxon>
        <taxon>Hirudinea</taxon>
        <taxon>Rhynchobdellida</taxon>
        <taxon>Glossiphoniidae</taxon>
        <taxon>Helobdella</taxon>
    </lineage>
</organism>
<name>T1EJC6_HELRO</name>
<dbReference type="SFLD" id="SFLDG01129">
    <property type="entry name" value="C1.5:_HAD__Beta-PGM__Phosphata"/>
    <property type="match status" value="1"/>
</dbReference>
<dbReference type="GeneID" id="20196676"/>
<dbReference type="InterPro" id="IPR044924">
    <property type="entry name" value="HAD-SF_hydro_IA_REG-2-like_cap"/>
</dbReference>
<dbReference type="EnsemblMetazoa" id="HelroT143846">
    <property type="protein sequence ID" value="HelroP143846"/>
    <property type="gene ID" value="HelroG143846"/>
</dbReference>
<gene>
    <name evidence="2" type="primary">20196676</name>
    <name evidence="1" type="ORF">HELRODRAFT_143846</name>
</gene>
<evidence type="ECO:0000313" key="1">
    <source>
        <dbReference type="EMBL" id="ESO06534.1"/>
    </source>
</evidence>
<dbReference type="EMBL" id="AMQM01000642">
    <property type="status" value="NOT_ANNOTATED_CDS"/>
    <property type="molecule type" value="Genomic_DNA"/>
</dbReference>
<dbReference type="HOGENOM" id="CLU_045011_8_0_1"/>
<dbReference type="NCBIfam" id="TIGR02252">
    <property type="entry name" value="DREG-2"/>
    <property type="match status" value="1"/>
</dbReference>
<dbReference type="SFLD" id="SFLDS00003">
    <property type="entry name" value="Haloacid_Dehalogenase"/>
    <property type="match status" value="1"/>
</dbReference>
<protein>
    <recommendedName>
        <fullName evidence="4">Haloacid dehalogenase-like hydrolase domain-containing protein 3</fullName>
    </recommendedName>
</protein>
<dbReference type="Proteomes" id="UP000015101">
    <property type="component" value="Unassembled WGS sequence"/>
</dbReference>
<dbReference type="Gene3D" id="3.40.50.1000">
    <property type="entry name" value="HAD superfamily/HAD-like"/>
    <property type="match status" value="1"/>
</dbReference>
<accession>T1EJC6</accession>
<dbReference type="InterPro" id="IPR036412">
    <property type="entry name" value="HAD-like_sf"/>
</dbReference>
<evidence type="ECO:0000313" key="3">
    <source>
        <dbReference type="Proteomes" id="UP000015101"/>
    </source>
</evidence>
<dbReference type="InterPro" id="IPR051828">
    <property type="entry name" value="HAD-like_hydrolase_domain"/>
</dbReference>
<reference evidence="2" key="3">
    <citation type="submission" date="2015-06" db="UniProtKB">
        <authorList>
            <consortium name="EnsemblMetazoa"/>
        </authorList>
    </citation>
    <scope>IDENTIFICATION</scope>
</reference>
<dbReference type="Pfam" id="PF00702">
    <property type="entry name" value="Hydrolase"/>
    <property type="match status" value="1"/>
</dbReference>
<keyword evidence="3" id="KW-1185">Reference proteome</keyword>
<reference evidence="3" key="1">
    <citation type="submission" date="2012-12" db="EMBL/GenBank/DDBJ databases">
        <authorList>
            <person name="Hellsten U."/>
            <person name="Grimwood J."/>
            <person name="Chapman J.A."/>
            <person name="Shapiro H."/>
            <person name="Aerts A."/>
            <person name="Otillar R.P."/>
            <person name="Terry A.Y."/>
            <person name="Boore J.L."/>
            <person name="Simakov O."/>
            <person name="Marletaz F."/>
            <person name="Cho S.-J."/>
            <person name="Edsinger-Gonzales E."/>
            <person name="Havlak P."/>
            <person name="Kuo D.-H."/>
            <person name="Larsson T."/>
            <person name="Lv J."/>
            <person name="Arendt D."/>
            <person name="Savage R."/>
            <person name="Osoegawa K."/>
            <person name="de Jong P."/>
            <person name="Lindberg D.R."/>
            <person name="Seaver E.C."/>
            <person name="Weisblat D.A."/>
            <person name="Putnam N.H."/>
            <person name="Grigoriev I.V."/>
            <person name="Rokhsar D.S."/>
        </authorList>
    </citation>
    <scope>NUCLEOTIDE SEQUENCE</scope>
</reference>
<dbReference type="InParanoid" id="T1EJC6"/>
<dbReference type="eggNOG" id="KOG3085">
    <property type="taxonomic scope" value="Eukaryota"/>
</dbReference>
<dbReference type="CTD" id="20196676"/>
<dbReference type="GO" id="GO:0005634">
    <property type="term" value="C:nucleus"/>
    <property type="evidence" value="ECO:0000318"/>
    <property type="project" value="GO_Central"/>
</dbReference>
<dbReference type="PANTHER" id="PTHR46191">
    <property type="match status" value="1"/>
</dbReference>
<evidence type="ECO:0008006" key="4">
    <source>
        <dbReference type="Google" id="ProtNLM"/>
    </source>
</evidence>
<evidence type="ECO:0000313" key="2">
    <source>
        <dbReference type="EnsemblMetazoa" id="HelroP143846"/>
    </source>
</evidence>
<dbReference type="FunCoup" id="T1EJC6">
    <property type="interactions" value="403"/>
</dbReference>
<dbReference type="InterPro" id="IPR011949">
    <property type="entry name" value="HAD-SF_hydro_IA_REG-2-like"/>
</dbReference>
<dbReference type="OMA" id="WWRQLIA"/>
<dbReference type="NCBIfam" id="TIGR01549">
    <property type="entry name" value="HAD-SF-IA-v1"/>
    <property type="match status" value="1"/>
</dbReference>
<dbReference type="InterPro" id="IPR006439">
    <property type="entry name" value="HAD-SF_hydro_IA"/>
</dbReference>
<dbReference type="AlphaFoldDB" id="T1EJC6"/>
<dbReference type="SUPFAM" id="SSF56784">
    <property type="entry name" value="HAD-like"/>
    <property type="match status" value="1"/>
</dbReference>
<dbReference type="Gene3D" id="1.10.150.720">
    <property type="entry name" value="Haloacid dehalogenase-like hydrolase"/>
    <property type="match status" value="1"/>
</dbReference>
<sequence>KIKLLTFDAVNTLIKVSPCPFKQYYEAAKQNGYPVAIEKISEAYGPTWKTLKLKYPNYGLNQGIKSRQWWEMFIKNVFDEAGYTVPDDLMCKIVNQLYHNFGTNQSWKVINDVKKMLNDLKNAGFKLAVVSNFDERLPSVFKALNLYQYFDLLVNSRIAKSEKPDTKIFLYTLELANVRPEETVHIGDDYCEDFIPAQQIGIQPYL</sequence>
<dbReference type="KEGG" id="hro:HELRODRAFT_143846"/>
<proteinExistence type="predicted"/>
<dbReference type="InterPro" id="IPR023214">
    <property type="entry name" value="HAD_sf"/>
</dbReference>
<dbReference type="STRING" id="6412.T1EJC6"/>